<dbReference type="SFLD" id="SFLDG01140">
    <property type="entry name" value="C2.B:_Phosphomannomutase_and_P"/>
    <property type="match status" value="1"/>
</dbReference>
<dbReference type="InterPro" id="IPR006379">
    <property type="entry name" value="HAD-SF_hydro_IIB"/>
</dbReference>
<dbReference type="GO" id="GO:0016787">
    <property type="term" value="F:hydrolase activity"/>
    <property type="evidence" value="ECO:0007669"/>
    <property type="project" value="UniProtKB-KW"/>
</dbReference>
<dbReference type="NCBIfam" id="TIGR01484">
    <property type="entry name" value="HAD-SF-IIB"/>
    <property type="match status" value="1"/>
</dbReference>
<evidence type="ECO:0000313" key="2">
    <source>
        <dbReference type="Proteomes" id="UP000736583"/>
    </source>
</evidence>
<comment type="caution">
    <text evidence="1">The sequence shown here is derived from an EMBL/GenBank/DDBJ whole genome shotgun (WGS) entry which is preliminary data.</text>
</comment>
<gene>
    <name evidence="1" type="ORF">KQI89_00530</name>
</gene>
<dbReference type="PANTHER" id="PTHR10000">
    <property type="entry name" value="PHOSPHOSERINE PHOSPHATASE"/>
    <property type="match status" value="1"/>
</dbReference>
<organism evidence="1 2">
    <name type="scientific">Clostridium simiarum</name>
    <dbReference type="NCBI Taxonomy" id="2841506"/>
    <lineage>
        <taxon>Bacteria</taxon>
        <taxon>Bacillati</taxon>
        <taxon>Bacillota</taxon>
        <taxon>Clostridia</taxon>
        <taxon>Eubacteriales</taxon>
        <taxon>Clostridiaceae</taxon>
        <taxon>Clostridium</taxon>
    </lineage>
</organism>
<keyword evidence="1" id="KW-0378">Hydrolase</keyword>
<protein>
    <submittedName>
        <fullName evidence="1">HAD family hydrolase</fullName>
    </submittedName>
</protein>
<dbReference type="NCBIfam" id="TIGR00099">
    <property type="entry name" value="Cof-subfamily"/>
    <property type="match status" value="1"/>
</dbReference>
<dbReference type="SFLD" id="SFLDG01144">
    <property type="entry name" value="C2.B.4:_PGP_Like"/>
    <property type="match status" value="1"/>
</dbReference>
<dbReference type="EMBL" id="JAHLQL010000001">
    <property type="protein sequence ID" value="MBU5590242.1"/>
    <property type="molecule type" value="Genomic_DNA"/>
</dbReference>
<dbReference type="RefSeq" id="WP_216455487.1">
    <property type="nucleotide sequence ID" value="NZ_JAHLQL010000001.1"/>
</dbReference>
<reference evidence="1 2" key="1">
    <citation type="submission" date="2021-06" db="EMBL/GenBank/DDBJ databases">
        <authorList>
            <person name="Sun Q."/>
            <person name="Li D."/>
        </authorList>
    </citation>
    <scope>NUCLEOTIDE SEQUENCE [LARGE SCALE GENOMIC DNA]</scope>
    <source>
        <strain evidence="1 2">MSJ-4</strain>
    </source>
</reference>
<sequence length="265" mass="30285">MIKLIVTDMDGTFLNKEGKIDEDFYQLIEELNRRGIVFAVASGRLYSTLDKGFHKVKNKMIFMCNNGAAIQFNHNGELLYQCTLDKNEVLDIVEDLDEEGVEIIISDKDKVYIEEPSKELRELLVCGDAPSVELKSFKDLPNDIHKLSYAQHIGIQKDFANKIHGKYNEGYHVAVSGRIWMDIMNIEVSKGNAVTMIQKKLGIKEEETLIFGDYYNDISMFSKGYYSYAMKNAPEDVKKHARFVTSYDNNEGGVIKTIKELLNIK</sequence>
<keyword evidence="2" id="KW-1185">Reference proteome</keyword>
<name>A0ABS6EY08_9CLOT</name>
<dbReference type="Pfam" id="PF08282">
    <property type="entry name" value="Hydrolase_3"/>
    <property type="match status" value="1"/>
</dbReference>
<accession>A0ABS6EY08</accession>
<evidence type="ECO:0000313" key="1">
    <source>
        <dbReference type="EMBL" id="MBU5590242.1"/>
    </source>
</evidence>
<dbReference type="InterPro" id="IPR000150">
    <property type="entry name" value="Cof"/>
</dbReference>
<dbReference type="SFLD" id="SFLDS00003">
    <property type="entry name" value="Haloacid_Dehalogenase"/>
    <property type="match status" value="1"/>
</dbReference>
<dbReference type="PANTHER" id="PTHR10000:SF8">
    <property type="entry name" value="HAD SUPERFAMILY HYDROLASE-LIKE, TYPE 3"/>
    <property type="match status" value="1"/>
</dbReference>
<dbReference type="Proteomes" id="UP000736583">
    <property type="component" value="Unassembled WGS sequence"/>
</dbReference>
<proteinExistence type="predicted"/>